<dbReference type="InterPro" id="IPR039650">
    <property type="entry name" value="HdrA-like"/>
</dbReference>
<evidence type="ECO:0000256" key="4">
    <source>
        <dbReference type="ARBA" id="ARBA00023004"/>
    </source>
</evidence>
<keyword evidence="4" id="KW-0408">Iron</keyword>
<dbReference type="OrthoDB" id="9777740at2"/>
<dbReference type="Pfam" id="PF12831">
    <property type="entry name" value="FAD_oxidored"/>
    <property type="match status" value="1"/>
</dbReference>
<comment type="caution">
    <text evidence="6">The sequence shown here is derived from an EMBL/GenBank/DDBJ whole genome shotgun (WGS) entry which is preliminary data.</text>
</comment>
<reference evidence="6 7" key="1">
    <citation type="submission" date="2019-12" db="EMBL/GenBank/DDBJ databases">
        <title>Draft genome sequences Bradyrhizobium cajani AMBPC1010, Bradyrhizobium pachyrhizi AMBPC1040 and Bradyrhizobium yuanmingense ALSPC3051, three plant growth promoting strains isolated from nodules of Cajanus cajan L. in Dominican Republic.</title>
        <authorList>
            <person name="Flores-Felix J.D."/>
            <person name="Araujo J."/>
            <person name="Diaz-Alcantara C."/>
            <person name="Gonzalez-Andres F."/>
            <person name="Velazquez E."/>
        </authorList>
    </citation>
    <scope>NUCLEOTIDE SEQUENCE [LARGE SCALE GENOMIC DNA]</scope>
    <source>
        <strain evidence="6 7">1010</strain>
    </source>
</reference>
<dbReference type="GO" id="GO:0046872">
    <property type="term" value="F:metal ion binding"/>
    <property type="evidence" value="ECO:0007669"/>
    <property type="project" value="UniProtKB-KW"/>
</dbReference>
<dbReference type="GO" id="GO:0016491">
    <property type="term" value="F:oxidoreductase activity"/>
    <property type="evidence" value="ECO:0007669"/>
    <property type="project" value="UniProtKB-KW"/>
</dbReference>
<evidence type="ECO:0000313" key="7">
    <source>
        <dbReference type="Proteomes" id="UP000449969"/>
    </source>
</evidence>
<evidence type="ECO:0000256" key="3">
    <source>
        <dbReference type="ARBA" id="ARBA00023002"/>
    </source>
</evidence>
<keyword evidence="3" id="KW-0560">Oxidoreductase</keyword>
<dbReference type="SUPFAM" id="SSF51905">
    <property type="entry name" value="FAD/NAD(P)-binding domain"/>
    <property type="match status" value="1"/>
</dbReference>
<evidence type="ECO:0000256" key="1">
    <source>
        <dbReference type="ARBA" id="ARBA00022485"/>
    </source>
</evidence>
<sequence>MGAASTSFRTKASTATRTVVRSGSRPLQSSADICVVGSGIAGVSAAIEAARLGRKVLLIDGLPVLGGQAVNSIVGTICGMFSNGKDGYQVTYGIAEDIIRDLSKNGAIHYRQGVNNIIIYDEVALGRWIENAIRDAGINVLLGAVLREVEVRDRRVRALGLATRYGDVRVEANGFVDASGDAALVWQAGFPCQEAADGPVFGTQMVVLEGIDEAHVPSREELPARMRDRAEHYGLVRREGLSFIIPGRGIAAMNMTHVETPLDPFEMSNKTLEGREQADRAVTFLRREFPKAFGKARVRAYGFPGIRQTRWIRGRQQLTVDDVITGRTFDDAVARTAWPIELHDSGTDHVWRPFGEDHMHYVPFGCLTPADADNVVAAGRCIDADNAALSSVRVMGPCIAMGAAAAHALDLAGTGSVHQIDMAALRHRLRDNLERNVSGHEVARSIRSFKEASA</sequence>
<keyword evidence="1" id="KW-0004">4Fe-4S</keyword>
<name>A0A844SYG2_9BRAD</name>
<dbReference type="PANTHER" id="PTHR43498">
    <property type="entry name" value="FERREDOXIN:COB-COM HETERODISULFIDE REDUCTASE SUBUNIT A"/>
    <property type="match status" value="1"/>
</dbReference>
<dbReference type="AlphaFoldDB" id="A0A844SYG2"/>
<evidence type="ECO:0000256" key="5">
    <source>
        <dbReference type="ARBA" id="ARBA00023014"/>
    </source>
</evidence>
<dbReference type="Proteomes" id="UP000449969">
    <property type="component" value="Unassembled WGS sequence"/>
</dbReference>
<dbReference type="Gene3D" id="3.50.50.60">
    <property type="entry name" value="FAD/NAD(P)-binding domain"/>
    <property type="match status" value="1"/>
</dbReference>
<protein>
    <submittedName>
        <fullName evidence="6">FAD-dependent oxidoreductase</fullName>
    </submittedName>
</protein>
<dbReference type="RefSeq" id="WP_157327315.1">
    <property type="nucleotide sequence ID" value="NZ_JANADL010000009.1"/>
</dbReference>
<keyword evidence="5" id="KW-0411">Iron-sulfur</keyword>
<accession>A0A844SYG2</accession>
<evidence type="ECO:0000256" key="2">
    <source>
        <dbReference type="ARBA" id="ARBA00022723"/>
    </source>
</evidence>
<gene>
    <name evidence="6" type="ORF">GPL20_02465</name>
</gene>
<dbReference type="GO" id="GO:0051539">
    <property type="term" value="F:4 iron, 4 sulfur cluster binding"/>
    <property type="evidence" value="ECO:0007669"/>
    <property type="project" value="UniProtKB-KW"/>
</dbReference>
<proteinExistence type="predicted"/>
<dbReference type="PANTHER" id="PTHR43498:SF1">
    <property type="entry name" value="COB--COM HETERODISULFIDE REDUCTASE IRON-SULFUR SUBUNIT A"/>
    <property type="match status" value="1"/>
</dbReference>
<organism evidence="6 7">
    <name type="scientific">Bradyrhizobium cajani</name>
    <dbReference type="NCBI Taxonomy" id="1928661"/>
    <lineage>
        <taxon>Bacteria</taxon>
        <taxon>Pseudomonadati</taxon>
        <taxon>Pseudomonadota</taxon>
        <taxon>Alphaproteobacteria</taxon>
        <taxon>Hyphomicrobiales</taxon>
        <taxon>Nitrobacteraceae</taxon>
        <taxon>Bradyrhizobium</taxon>
    </lineage>
</organism>
<keyword evidence="7" id="KW-1185">Reference proteome</keyword>
<evidence type="ECO:0000313" key="6">
    <source>
        <dbReference type="EMBL" id="MVT71983.1"/>
    </source>
</evidence>
<dbReference type="InterPro" id="IPR036188">
    <property type="entry name" value="FAD/NAD-bd_sf"/>
</dbReference>
<dbReference type="EMBL" id="WQNE01000001">
    <property type="protein sequence ID" value="MVT71983.1"/>
    <property type="molecule type" value="Genomic_DNA"/>
</dbReference>
<keyword evidence="2" id="KW-0479">Metal-binding</keyword>